<name>A0ABD3D0X2_9LAMI</name>
<keyword evidence="4" id="KW-1185">Reference proteome</keyword>
<feature type="domain" description="At4g14310 8-bladed propeller" evidence="2">
    <location>
        <begin position="625"/>
        <end position="910"/>
    </location>
</feature>
<organism evidence="3 4">
    <name type="scientific">Castilleja foliolosa</name>
    <dbReference type="NCBI Taxonomy" id="1961234"/>
    <lineage>
        <taxon>Eukaryota</taxon>
        <taxon>Viridiplantae</taxon>
        <taxon>Streptophyta</taxon>
        <taxon>Embryophyta</taxon>
        <taxon>Tracheophyta</taxon>
        <taxon>Spermatophyta</taxon>
        <taxon>Magnoliopsida</taxon>
        <taxon>eudicotyledons</taxon>
        <taxon>Gunneridae</taxon>
        <taxon>Pentapetalae</taxon>
        <taxon>asterids</taxon>
        <taxon>lamiids</taxon>
        <taxon>Lamiales</taxon>
        <taxon>Orobanchaceae</taxon>
        <taxon>Pedicularideae</taxon>
        <taxon>Castillejinae</taxon>
        <taxon>Castilleja</taxon>
    </lineage>
</organism>
<dbReference type="EMBL" id="JAVIJP010000028">
    <property type="protein sequence ID" value="KAL3634457.1"/>
    <property type="molecule type" value="Genomic_DNA"/>
</dbReference>
<comment type="caution">
    <text evidence="3">The sequence shown here is derived from an EMBL/GenBank/DDBJ whole genome shotgun (WGS) entry which is preliminary data.</text>
</comment>
<feature type="region of interest" description="Disordered" evidence="1">
    <location>
        <begin position="182"/>
        <end position="208"/>
    </location>
</feature>
<evidence type="ECO:0000259" key="2">
    <source>
        <dbReference type="Pfam" id="PF25465"/>
    </source>
</evidence>
<evidence type="ECO:0000313" key="4">
    <source>
        <dbReference type="Proteomes" id="UP001632038"/>
    </source>
</evidence>
<feature type="compositionally biased region" description="Basic and acidic residues" evidence="1">
    <location>
        <begin position="122"/>
        <end position="143"/>
    </location>
</feature>
<dbReference type="Gene3D" id="2.130.10.10">
    <property type="entry name" value="YVTN repeat-like/Quinoprotein amine dehydrogenase"/>
    <property type="match status" value="1"/>
</dbReference>
<dbReference type="InterPro" id="IPR015943">
    <property type="entry name" value="WD40/YVTN_repeat-like_dom_sf"/>
</dbReference>
<dbReference type="PANTHER" id="PTHR35492">
    <property type="entry name" value="TRANSDUCIN/WD40 REPEAT-LIKE SUPERFAMILY PROTEIN"/>
    <property type="match status" value="1"/>
</dbReference>
<protein>
    <recommendedName>
        <fullName evidence="2">At4g14310 8-bladed propeller domain-containing protein</fullName>
    </recommendedName>
</protein>
<accession>A0ABD3D0X2</accession>
<dbReference type="Pfam" id="PF25465">
    <property type="entry name" value="Beta-prop_At4g14310"/>
    <property type="match status" value="1"/>
</dbReference>
<dbReference type="InterPro" id="IPR011047">
    <property type="entry name" value="Quinoprotein_ADH-like_sf"/>
</dbReference>
<feature type="region of interest" description="Disordered" evidence="1">
    <location>
        <begin position="1"/>
        <end position="143"/>
    </location>
</feature>
<dbReference type="PANTHER" id="PTHR35492:SF1">
    <property type="entry name" value="TRANSDUCIN_WD40 REPEAT-LIKE SUPERFAMILY PROTEIN"/>
    <property type="match status" value="1"/>
</dbReference>
<evidence type="ECO:0000313" key="3">
    <source>
        <dbReference type="EMBL" id="KAL3634457.1"/>
    </source>
</evidence>
<evidence type="ECO:0000256" key="1">
    <source>
        <dbReference type="SAM" id="MobiDB-lite"/>
    </source>
</evidence>
<reference evidence="4" key="1">
    <citation type="journal article" date="2024" name="IScience">
        <title>Strigolactones Initiate the Formation of Haustorium-like Structures in Castilleja.</title>
        <authorList>
            <person name="Buerger M."/>
            <person name="Peterson D."/>
            <person name="Chory J."/>
        </authorList>
    </citation>
    <scope>NUCLEOTIDE SEQUENCE [LARGE SCALE GENOMIC DNA]</scope>
</reference>
<dbReference type="AlphaFoldDB" id="A0ABD3D0X2"/>
<dbReference type="InterPro" id="IPR057442">
    <property type="entry name" value="Beta-prop_At4g14310"/>
</dbReference>
<dbReference type="Proteomes" id="UP001632038">
    <property type="component" value="Unassembled WGS sequence"/>
</dbReference>
<feature type="compositionally biased region" description="Low complexity" evidence="1">
    <location>
        <begin position="79"/>
        <end position="90"/>
    </location>
</feature>
<gene>
    <name evidence="3" type="ORF">CASFOL_021511</name>
</gene>
<dbReference type="SUPFAM" id="SSF50998">
    <property type="entry name" value="Quinoprotein alcohol dehydrogenase-like"/>
    <property type="match status" value="1"/>
</dbReference>
<dbReference type="InterPro" id="IPR045289">
    <property type="entry name" value="At4g14310-like"/>
</dbReference>
<sequence length="916" mass="101606">MSTSSIRRPKERSGAAKVAAPPTGKVTPVAGKSVSTGKENPKPTARPRPPTQKPSIRPMARIDKSAVAPATEEPRWCTSSAPRGRSSSPSEFNRALSDLRKNSSRVSLGPPQRQVSGVNLKGHNEFSSEKTDPEKRGLKELERGFQFQKTEKVKIRVENNNIRDITQGNLSSVPQKYARNSEGLEEDFQEKEKISNRVQNWSTDNKESSLSSISMKISDLENFNQKSSLEYDRKSSNVPEEVKMKMLSSRESTMVSKVCIVGDKKDGVPDKYPSKLQEKLAFLEGKVKKIASDINRTKEILDLNNPDSSKMILSDIQEKITGIEKTMVHVGKDKDVQTELVEIRENKEKTEEKEAVNSKVSVKGLSVEELEARLFPHHKLMRDRTLSKTTSRDSEMNVNTKKVSSLNEDEIALEFHSSLNIEEKRVDPMESKIHETGEAMSSTAENSSLTVFNSKGNIDALLMADRKLYGFNDQEIEPSMIFNEENEEDNIYKLKDIGCKTSTGGWFVSEEESVLLAHDDGSCSFYDIANCEKKAEYKPPAGISPNTWQDCWIIRAPSADGCLGRYVVAASAGNNSVGPGFCSWDFYTKEIQAFHFEDQTTSARTALAPLSNNTMFGKKNSISTCNENQQWWYKPCGSLITSTASCQRTVQIYDIRDGEQVMEWELQKPVLAMDYTSPLQWRNRGKVVIAESDAISLWDVNSLSSQALLSVSSSGRKISALHVNNTDAEIGGGVRQRISSVEAEGNDGLFCTPDSINVLDFRNPSGIGLKIPKSVAINVHSSFSRGDSIYIGCSSYITRPAAKKQCSSQIQQFSLRSQRLFSSYALPESNAHESLKALTQVWGNTSHVMGVCGLGLYAFDALEDDGLVSFTAGYGCVQDAAEAIGPDDMCCPSFDYFSSRVLLVSKDRPAQWRYLL</sequence>
<proteinExistence type="predicted"/>